<protein>
    <recommendedName>
        <fullName evidence="5">WXG100 family type VII secretion target</fullName>
    </recommendedName>
</protein>
<name>A0ABW4L2J1_9MICO</name>
<accession>A0ABW4L2J1</accession>
<organism evidence="3 4">
    <name type="scientific">Georgenia deserti</name>
    <dbReference type="NCBI Taxonomy" id="2093781"/>
    <lineage>
        <taxon>Bacteria</taxon>
        <taxon>Bacillati</taxon>
        <taxon>Actinomycetota</taxon>
        <taxon>Actinomycetes</taxon>
        <taxon>Micrococcales</taxon>
        <taxon>Bogoriellaceae</taxon>
        <taxon>Georgenia</taxon>
    </lineage>
</organism>
<keyword evidence="2" id="KW-0812">Transmembrane</keyword>
<evidence type="ECO:0000256" key="2">
    <source>
        <dbReference type="SAM" id="Phobius"/>
    </source>
</evidence>
<gene>
    <name evidence="3" type="ORF">ACFSE6_08280</name>
</gene>
<feature type="transmembrane region" description="Helical" evidence="2">
    <location>
        <begin position="253"/>
        <end position="273"/>
    </location>
</feature>
<evidence type="ECO:0000256" key="1">
    <source>
        <dbReference type="SAM" id="MobiDB-lite"/>
    </source>
</evidence>
<evidence type="ECO:0008006" key="5">
    <source>
        <dbReference type="Google" id="ProtNLM"/>
    </source>
</evidence>
<keyword evidence="2" id="KW-1133">Transmembrane helix</keyword>
<feature type="region of interest" description="Disordered" evidence="1">
    <location>
        <begin position="113"/>
        <end position="152"/>
    </location>
</feature>
<sequence length="403" mass="43369">MDRSPRGREIIYVEGRPSEIVSRGNEIKNLGEKMRNSAEVLEDIKTRASENQGEAIEALRESIGDSYKTLFEAADLYEPVGPVISTYGEELGSIQPVIKRHVDDCESLWSTYESLPGDKDRPGGAAGAMRQAGMSDEAREEEAEEDEAKQQAYDEWKTEAELFDGAYDTWENAFDNAVEGIGEEMAGSIEDSFWDDWGDFITEFLSWASLVLGVAALIIGGPIVAALAALAALAFLAVTIYEYSEGNKSLLDVGLAALGILPIGKLGNLFKALHFNGAAFKAIGKSSLGNFGKLKGLFSKPALGDGLIKTFQNRGAGSMFTHLLTGSPRGFTSVYRSHKAFYEGADAGLAAMRNSTSVRNLALLDFGSSFASNALGHYGRAASATQLTPMPDLPSAPKWTSVF</sequence>
<feature type="transmembrane region" description="Helical" evidence="2">
    <location>
        <begin position="210"/>
        <end position="241"/>
    </location>
</feature>
<evidence type="ECO:0000313" key="4">
    <source>
        <dbReference type="Proteomes" id="UP001597277"/>
    </source>
</evidence>
<dbReference type="EMBL" id="JBHUEE010000003">
    <property type="protein sequence ID" value="MFD1717828.1"/>
    <property type="molecule type" value="Genomic_DNA"/>
</dbReference>
<comment type="caution">
    <text evidence="3">The sequence shown here is derived from an EMBL/GenBank/DDBJ whole genome shotgun (WGS) entry which is preliminary data.</text>
</comment>
<feature type="compositionally biased region" description="Acidic residues" evidence="1">
    <location>
        <begin position="138"/>
        <end position="147"/>
    </location>
</feature>
<proteinExistence type="predicted"/>
<keyword evidence="2" id="KW-0472">Membrane</keyword>
<evidence type="ECO:0000313" key="3">
    <source>
        <dbReference type="EMBL" id="MFD1717828.1"/>
    </source>
</evidence>
<dbReference type="Proteomes" id="UP001597277">
    <property type="component" value="Unassembled WGS sequence"/>
</dbReference>
<reference evidence="4" key="1">
    <citation type="journal article" date="2019" name="Int. J. Syst. Evol. Microbiol.">
        <title>The Global Catalogue of Microorganisms (GCM) 10K type strain sequencing project: providing services to taxonomists for standard genome sequencing and annotation.</title>
        <authorList>
            <consortium name="The Broad Institute Genomics Platform"/>
            <consortium name="The Broad Institute Genome Sequencing Center for Infectious Disease"/>
            <person name="Wu L."/>
            <person name="Ma J."/>
        </authorList>
    </citation>
    <scope>NUCLEOTIDE SEQUENCE [LARGE SCALE GENOMIC DNA]</scope>
    <source>
        <strain evidence="4">JCM 17130</strain>
    </source>
</reference>
<keyword evidence="4" id="KW-1185">Reference proteome</keyword>
<dbReference type="RefSeq" id="WP_388004893.1">
    <property type="nucleotide sequence ID" value="NZ_JBHUEE010000003.1"/>
</dbReference>